<gene>
    <name evidence="8" type="ORF">F8O04_00475</name>
</gene>
<keyword evidence="3 7" id="KW-0812">Transmembrane</keyword>
<feature type="transmembrane region" description="Helical" evidence="7">
    <location>
        <begin position="440"/>
        <end position="459"/>
    </location>
</feature>
<evidence type="ECO:0000256" key="5">
    <source>
        <dbReference type="ARBA" id="ARBA00023136"/>
    </source>
</evidence>
<dbReference type="PANTHER" id="PTHR42770:SF7">
    <property type="entry name" value="MEMBRANE PROTEIN"/>
    <property type="match status" value="1"/>
</dbReference>
<comment type="caution">
    <text evidence="8">The sequence shown here is derived from an EMBL/GenBank/DDBJ whole genome shotgun (WGS) entry which is preliminary data.</text>
</comment>
<feature type="transmembrane region" description="Helical" evidence="7">
    <location>
        <begin position="406"/>
        <end position="428"/>
    </location>
</feature>
<dbReference type="Gene3D" id="1.20.1740.10">
    <property type="entry name" value="Amino acid/polyamine transporter I"/>
    <property type="match status" value="1"/>
</dbReference>
<dbReference type="Proteomes" id="UP000431744">
    <property type="component" value="Unassembled WGS sequence"/>
</dbReference>
<dbReference type="GO" id="GO:0022857">
    <property type="term" value="F:transmembrane transporter activity"/>
    <property type="evidence" value="ECO:0007669"/>
    <property type="project" value="InterPro"/>
</dbReference>
<evidence type="ECO:0000256" key="6">
    <source>
        <dbReference type="SAM" id="MobiDB-lite"/>
    </source>
</evidence>
<feature type="transmembrane region" description="Helical" evidence="7">
    <location>
        <begin position="274"/>
        <end position="298"/>
    </location>
</feature>
<feature type="transmembrane region" description="Helical" evidence="7">
    <location>
        <begin position="66"/>
        <end position="89"/>
    </location>
</feature>
<dbReference type="Pfam" id="PF13520">
    <property type="entry name" value="AA_permease_2"/>
    <property type="match status" value="1"/>
</dbReference>
<dbReference type="GO" id="GO:0005886">
    <property type="term" value="C:plasma membrane"/>
    <property type="evidence" value="ECO:0007669"/>
    <property type="project" value="UniProtKB-SubCell"/>
</dbReference>
<evidence type="ECO:0000256" key="2">
    <source>
        <dbReference type="ARBA" id="ARBA00022475"/>
    </source>
</evidence>
<dbReference type="InterPro" id="IPR050367">
    <property type="entry name" value="APC_superfamily"/>
</dbReference>
<dbReference type="OrthoDB" id="138827at2"/>
<name>A0A6H9WJ28_9MICO</name>
<dbReference type="PIRSF" id="PIRSF006060">
    <property type="entry name" value="AA_transporter"/>
    <property type="match status" value="1"/>
</dbReference>
<keyword evidence="5 7" id="KW-0472">Membrane</keyword>
<accession>A0A6H9WJ28</accession>
<feature type="transmembrane region" description="Helical" evidence="7">
    <location>
        <begin position="233"/>
        <end position="253"/>
    </location>
</feature>
<evidence type="ECO:0000256" key="1">
    <source>
        <dbReference type="ARBA" id="ARBA00004651"/>
    </source>
</evidence>
<evidence type="ECO:0000313" key="8">
    <source>
        <dbReference type="EMBL" id="KAB1648816.1"/>
    </source>
</evidence>
<dbReference type="RefSeq" id="WP_158027370.1">
    <property type="nucleotide sequence ID" value="NZ_BMHG01000001.1"/>
</dbReference>
<dbReference type="EMBL" id="WBJY01000001">
    <property type="protein sequence ID" value="KAB1648816.1"/>
    <property type="molecule type" value="Genomic_DNA"/>
</dbReference>
<evidence type="ECO:0000256" key="4">
    <source>
        <dbReference type="ARBA" id="ARBA00022989"/>
    </source>
</evidence>
<dbReference type="InterPro" id="IPR002293">
    <property type="entry name" value="AA/rel_permease1"/>
</dbReference>
<dbReference type="AlphaFoldDB" id="A0A6H9WJ28"/>
<keyword evidence="9" id="KW-1185">Reference proteome</keyword>
<feature type="transmembrane region" description="Helical" evidence="7">
    <location>
        <begin position="189"/>
        <end position="213"/>
    </location>
</feature>
<feature type="transmembrane region" description="Helical" evidence="7">
    <location>
        <begin position="34"/>
        <end position="54"/>
    </location>
</feature>
<feature type="region of interest" description="Disordered" evidence="6">
    <location>
        <begin position="523"/>
        <end position="543"/>
    </location>
</feature>
<reference evidence="8 9" key="1">
    <citation type="submission" date="2019-09" db="EMBL/GenBank/DDBJ databases">
        <title>Phylogeny of genus Pseudoclavibacter and closely related genus.</title>
        <authorList>
            <person name="Li Y."/>
        </authorList>
    </citation>
    <scope>NUCLEOTIDE SEQUENCE [LARGE SCALE GENOMIC DNA]</scope>
    <source>
        <strain evidence="8 9">EGI 60007</strain>
    </source>
</reference>
<evidence type="ECO:0000256" key="3">
    <source>
        <dbReference type="ARBA" id="ARBA00022692"/>
    </source>
</evidence>
<feature type="transmembrane region" description="Helical" evidence="7">
    <location>
        <begin position="110"/>
        <end position="139"/>
    </location>
</feature>
<protein>
    <submittedName>
        <fullName evidence="8">APC family permease</fullName>
    </submittedName>
</protein>
<feature type="transmembrane region" description="Helical" evidence="7">
    <location>
        <begin position="318"/>
        <end position="342"/>
    </location>
</feature>
<comment type="subcellular location">
    <subcellularLocation>
        <location evidence="1">Cell membrane</location>
        <topology evidence="1">Multi-pass membrane protein</topology>
    </subcellularLocation>
</comment>
<dbReference type="PANTHER" id="PTHR42770">
    <property type="entry name" value="AMINO ACID TRANSPORTER-RELATED"/>
    <property type="match status" value="1"/>
</dbReference>
<keyword evidence="2" id="KW-1003">Cell membrane</keyword>
<sequence>MSNHPYDLAGGTPATRTLDSVSGISRKGLPQGQVGVLGALVIGISTCAPAYTLTSAVGPAASEVGFQTPAIFLVGFLPMLLVALGYRALNTVMPDSGTSFTWATRAFGPWIGWITGWGLIASTVLVLSNLAGIAVDFLFETIAIVSNNPGISDLAGNPFINVAVCLGFMAIATVISYRGLTATKIFQYLTVAFQVGMLAWFFIALVMGAANPANTAASAPELAWFNPFEVDSFSAFSAGIAVSIFVYWGWDTVLTMGEETKRSKGKLSVESKAATILILLLVTLYVGIAAATVAYAGLGDTGTGLGNPAIAENVFAALAHPVMGPAAALLSSAILISAMASINSTAISPARTLLAMAHYGAVPKGLKRIHPKYKSPSAALLASTIVASVFYAIMRFISEDALWDTITALSLMVCFYYGMTALASTWYFRRTAGREGVRSVIMKLVLPGIGGVMLLIVFVQTLVDSMDPAFGSGSEFFGIGLVGILSIVVFAVGIVLMLVYSRMKPAFFRGEILERTDASRDDAAYVDPLDEQPKGKRGGAKPE</sequence>
<feature type="transmembrane region" description="Helical" evidence="7">
    <location>
        <begin position="159"/>
        <end position="177"/>
    </location>
</feature>
<feature type="transmembrane region" description="Helical" evidence="7">
    <location>
        <begin position="377"/>
        <end position="394"/>
    </location>
</feature>
<evidence type="ECO:0000256" key="7">
    <source>
        <dbReference type="SAM" id="Phobius"/>
    </source>
</evidence>
<organism evidence="8 9">
    <name type="scientific">Pseudoclavibacter endophyticus</name>
    <dbReference type="NCBI Taxonomy" id="1778590"/>
    <lineage>
        <taxon>Bacteria</taxon>
        <taxon>Bacillati</taxon>
        <taxon>Actinomycetota</taxon>
        <taxon>Actinomycetes</taxon>
        <taxon>Micrococcales</taxon>
        <taxon>Microbacteriaceae</taxon>
        <taxon>Pseudoclavibacter</taxon>
    </lineage>
</organism>
<evidence type="ECO:0000313" key="9">
    <source>
        <dbReference type="Proteomes" id="UP000431744"/>
    </source>
</evidence>
<feature type="transmembrane region" description="Helical" evidence="7">
    <location>
        <begin position="479"/>
        <end position="500"/>
    </location>
</feature>
<keyword evidence="4 7" id="KW-1133">Transmembrane helix</keyword>
<proteinExistence type="predicted"/>